<evidence type="ECO:0000313" key="1">
    <source>
        <dbReference type="EMBL" id="SDC05815.1"/>
    </source>
</evidence>
<accession>A0A1G6IIJ5</accession>
<gene>
    <name evidence="1" type="ORF">SAMN05216505_101244</name>
</gene>
<reference evidence="2" key="1">
    <citation type="submission" date="2016-10" db="EMBL/GenBank/DDBJ databases">
        <authorList>
            <person name="Varghese N."/>
            <person name="Submissions S."/>
        </authorList>
    </citation>
    <scope>NUCLEOTIDE SEQUENCE [LARGE SCALE GENOMIC DNA]</scope>
    <source>
        <strain evidence="2">CGMCC 4.3504</strain>
    </source>
</reference>
<organism evidence="1 2">
    <name type="scientific">Streptomyces prasinopilosus</name>
    <dbReference type="NCBI Taxonomy" id="67344"/>
    <lineage>
        <taxon>Bacteria</taxon>
        <taxon>Bacillati</taxon>
        <taxon>Actinomycetota</taxon>
        <taxon>Actinomycetes</taxon>
        <taxon>Kitasatosporales</taxon>
        <taxon>Streptomycetaceae</taxon>
        <taxon>Streptomyces</taxon>
    </lineage>
</organism>
<dbReference type="Proteomes" id="UP000182100">
    <property type="component" value="Unassembled WGS sequence"/>
</dbReference>
<sequence>MIKANRPTALAQLKALPWDQAPIAHSVSETGHGRRESCLLKAMAIAANLAGVAFPEARSAPRIHRRRRESGKHPIRETVYVVTSLDAH</sequence>
<keyword evidence="2" id="KW-1185">Reference proteome</keyword>
<protein>
    <submittedName>
        <fullName evidence="1">Uncharacterized protein</fullName>
    </submittedName>
</protein>
<name>A0A1G6IIJ5_9ACTN</name>
<evidence type="ECO:0000313" key="2">
    <source>
        <dbReference type="Proteomes" id="UP000182100"/>
    </source>
</evidence>
<dbReference type="AlphaFoldDB" id="A0A1G6IIJ5"/>
<proteinExistence type="predicted"/>
<dbReference type="EMBL" id="FMZK01000001">
    <property type="protein sequence ID" value="SDC05815.1"/>
    <property type="molecule type" value="Genomic_DNA"/>
</dbReference>